<feature type="compositionally biased region" description="Basic residues" evidence="1">
    <location>
        <begin position="454"/>
        <end position="466"/>
    </location>
</feature>
<dbReference type="InterPro" id="IPR041177">
    <property type="entry name" value="GEN1_C"/>
</dbReference>
<dbReference type="InterPro" id="IPR036279">
    <property type="entry name" value="5-3_exonuclease_C_sf"/>
</dbReference>
<dbReference type="AlphaFoldDB" id="A0A9P7GFN7"/>
<feature type="region of interest" description="Disordered" evidence="1">
    <location>
        <begin position="399"/>
        <end position="474"/>
    </location>
</feature>
<dbReference type="SUPFAM" id="SSF47807">
    <property type="entry name" value="5' to 3' exonuclease, C-terminal subdomain"/>
    <property type="match status" value="1"/>
</dbReference>
<comment type="caution">
    <text evidence="3">The sequence shown here is derived from an EMBL/GenBank/DDBJ whole genome shotgun (WGS) entry which is preliminary data.</text>
</comment>
<evidence type="ECO:0000256" key="1">
    <source>
        <dbReference type="SAM" id="MobiDB-lite"/>
    </source>
</evidence>
<keyword evidence="4" id="KW-1185">Reference proteome</keyword>
<feature type="compositionally biased region" description="Basic and acidic residues" evidence="1">
    <location>
        <begin position="579"/>
        <end position="589"/>
    </location>
</feature>
<dbReference type="Proteomes" id="UP000775547">
    <property type="component" value="Unassembled WGS sequence"/>
</dbReference>
<evidence type="ECO:0000259" key="2">
    <source>
        <dbReference type="Pfam" id="PF18380"/>
    </source>
</evidence>
<feature type="region of interest" description="Disordered" evidence="1">
    <location>
        <begin position="308"/>
        <end position="383"/>
    </location>
</feature>
<feature type="domain" description="Holliday junction resolvase Gen1 C-terminal" evidence="2">
    <location>
        <begin position="220"/>
        <end position="301"/>
    </location>
</feature>
<name>A0A9P7GFN7_9AGAR</name>
<dbReference type="EMBL" id="JABCKV010000023">
    <property type="protein sequence ID" value="KAG5646282.1"/>
    <property type="molecule type" value="Genomic_DNA"/>
</dbReference>
<feature type="compositionally biased region" description="Pro residues" evidence="1">
    <location>
        <begin position="263"/>
        <end position="278"/>
    </location>
</feature>
<feature type="compositionally biased region" description="Polar residues" evidence="1">
    <location>
        <begin position="401"/>
        <end position="411"/>
    </location>
</feature>
<feature type="region of interest" description="Disordered" evidence="1">
    <location>
        <begin position="497"/>
        <end position="589"/>
    </location>
</feature>
<evidence type="ECO:0000313" key="4">
    <source>
        <dbReference type="Proteomes" id="UP000775547"/>
    </source>
</evidence>
<feature type="compositionally biased region" description="Acidic residues" evidence="1">
    <location>
        <begin position="424"/>
        <end position="436"/>
    </location>
</feature>
<reference evidence="3" key="2">
    <citation type="submission" date="2021-10" db="EMBL/GenBank/DDBJ databases">
        <title>Phylogenomics reveals ancestral predisposition of the termite-cultivated fungus Termitomyces towards a domesticated lifestyle.</title>
        <authorList>
            <person name="Auxier B."/>
            <person name="Grum-Grzhimaylo A."/>
            <person name="Cardenas M.E."/>
            <person name="Lodge J.D."/>
            <person name="Laessoe T."/>
            <person name="Pedersen O."/>
            <person name="Smith M.E."/>
            <person name="Kuyper T.W."/>
            <person name="Franco-Molano E.A."/>
            <person name="Baroni T.J."/>
            <person name="Aanen D.K."/>
        </authorList>
    </citation>
    <scope>NUCLEOTIDE SEQUENCE</scope>
    <source>
        <strain evidence="3">AP01</strain>
        <tissue evidence="3">Mycelium</tissue>
    </source>
</reference>
<feature type="region of interest" description="Disordered" evidence="1">
    <location>
        <begin position="252"/>
        <end position="281"/>
    </location>
</feature>
<feature type="compositionally biased region" description="Basic residues" evidence="1">
    <location>
        <begin position="310"/>
        <end position="321"/>
    </location>
</feature>
<dbReference type="OrthoDB" id="2959108at2759"/>
<feature type="compositionally biased region" description="Low complexity" evidence="1">
    <location>
        <begin position="535"/>
        <end position="548"/>
    </location>
</feature>
<accession>A0A9P7GFN7</accession>
<feature type="compositionally biased region" description="Low complexity" evidence="1">
    <location>
        <begin position="513"/>
        <end position="525"/>
    </location>
</feature>
<dbReference type="Pfam" id="PF18380">
    <property type="entry name" value="GEN1_C"/>
    <property type="match status" value="1"/>
</dbReference>
<proteinExistence type="predicted"/>
<gene>
    <name evidence="3" type="ORF">DXG03_003878</name>
</gene>
<organism evidence="3 4">
    <name type="scientific">Asterophora parasitica</name>
    <dbReference type="NCBI Taxonomy" id="117018"/>
    <lineage>
        <taxon>Eukaryota</taxon>
        <taxon>Fungi</taxon>
        <taxon>Dikarya</taxon>
        <taxon>Basidiomycota</taxon>
        <taxon>Agaricomycotina</taxon>
        <taxon>Agaricomycetes</taxon>
        <taxon>Agaricomycetidae</taxon>
        <taxon>Agaricales</taxon>
        <taxon>Tricholomatineae</taxon>
        <taxon>Lyophyllaceae</taxon>
        <taxon>Asterophora</taxon>
    </lineage>
</organism>
<reference evidence="3" key="1">
    <citation type="submission" date="2020-07" db="EMBL/GenBank/DDBJ databases">
        <authorList>
            <person name="Nieuwenhuis M."/>
            <person name="Van De Peppel L.J.J."/>
        </authorList>
    </citation>
    <scope>NUCLEOTIDE SEQUENCE</scope>
    <source>
        <strain evidence="3">AP01</strain>
        <tissue evidence="3">Mycelium</tissue>
    </source>
</reference>
<evidence type="ECO:0000313" key="3">
    <source>
        <dbReference type="EMBL" id="KAG5646282.1"/>
    </source>
</evidence>
<sequence length="589" mass="66524">MCGVDGFGPQMSYGLARCGFGDQLLRAYEENSPYFHEFLVQWRNEINRELATNSRQLLPRGHAHVPTDFPDLKILKYYADPVRWNDRRAMRDKGELNLDLLAKFCEKYFEWGFESSVVKRFRDLLWPSAVMHVLRRAALEADEKEKAKQADPYRPIRRALEPSRADAVGTPASLVQSVLAPPREQSREQLDDRISAAFVNRGPEPVPARRRYDIPDPHPLITKVMGTRHDASTGGLLEYRVEISPVQLVELTRKGLSGKRSEPNPPPKEPKTPPPPPDSMLRLWIPASMLRQVHPGLVEDYLMREEAKKNKTPRARGKRRAATSEEDDETDDDRLRPSSPVDPLRWIPNHPGPGPAEATPRVRFHFTCPNPDEPDFTELKFDSHSDEGLANAIAGRRIQRANASGSQSPAKSQRRGIKRRTDGDDVLDDTPIDDDDAPHPFNDLWDQLLDSPRKKDKSAKKPRASKATKPAAISFPEIHPLDSLLIKLDKVEIRRTAKRQKLAKTPPESSDEALTSALARASASLPELPKLDYPQGSQGSSTSSFSSSRPWETTKPGRKRRAPHYTYYPEASSSQDSRLSWHDDVIDLT</sequence>
<protein>
    <recommendedName>
        <fullName evidence="2">Holliday junction resolvase Gen1 C-terminal domain-containing protein</fullName>
    </recommendedName>
</protein>